<evidence type="ECO:0000256" key="1">
    <source>
        <dbReference type="ARBA" id="ARBA00009986"/>
    </source>
</evidence>
<dbReference type="Pfam" id="PF00171">
    <property type="entry name" value="Aldedh"/>
    <property type="match status" value="1"/>
</dbReference>
<dbReference type="PANTHER" id="PTHR42804">
    <property type="entry name" value="ALDEHYDE DEHYDROGENASE"/>
    <property type="match status" value="1"/>
</dbReference>
<evidence type="ECO:0000313" key="7">
    <source>
        <dbReference type="EMBL" id="GAA4102410.1"/>
    </source>
</evidence>
<dbReference type="InterPro" id="IPR016163">
    <property type="entry name" value="Ald_DH_C"/>
</dbReference>
<comment type="caution">
    <text evidence="7">The sequence shown here is derived from an EMBL/GenBank/DDBJ whole genome shotgun (WGS) entry which is preliminary data.</text>
</comment>
<dbReference type="SUPFAM" id="SSF53720">
    <property type="entry name" value="ALDH-like"/>
    <property type="match status" value="1"/>
</dbReference>
<sequence>MMIVTEDADVQAAIATVPAQSLANNGQICSNLTRIIAHRDVYADVLDALDSVFDRLTVGDPTDPATDIGPLAFEAQLDRAAAHIAQAIGEGATLRRGGTIFCRDGHYLQPGILTTDDPRNHAFQTEIFAPVVTVTPYTGDDHAIELANATPYGLDGCIWTADPGPRPAHDLPDSLRHRPRQRRRAARARPARRLQTVRHRPEARPRGPGRLPGDQGRRRSEVVRLTLAGPLRSAQAIPAPRRDRGGQPVRHRFAPAGLAGCGISARRRA</sequence>
<evidence type="ECO:0000256" key="4">
    <source>
        <dbReference type="ARBA" id="ARBA00049194"/>
    </source>
</evidence>
<dbReference type="EMBL" id="BAAAZG010000067">
    <property type="protein sequence ID" value="GAA4102410.1"/>
    <property type="molecule type" value="Genomic_DNA"/>
</dbReference>
<comment type="similarity">
    <text evidence="1">Belongs to the aldehyde dehydrogenase family.</text>
</comment>
<evidence type="ECO:0000259" key="6">
    <source>
        <dbReference type="Pfam" id="PF00171"/>
    </source>
</evidence>
<gene>
    <name evidence="7" type="ORF">GCM10022214_80390</name>
</gene>
<keyword evidence="8" id="KW-1185">Reference proteome</keyword>
<dbReference type="InterPro" id="IPR015590">
    <property type="entry name" value="Aldehyde_DH_dom"/>
</dbReference>
<feature type="domain" description="Aldehyde dehydrogenase" evidence="6">
    <location>
        <begin position="2"/>
        <end position="163"/>
    </location>
</feature>
<dbReference type="Proteomes" id="UP001500683">
    <property type="component" value="Unassembled WGS sequence"/>
</dbReference>
<keyword evidence="2" id="KW-0560">Oxidoreductase</keyword>
<comment type="catalytic activity">
    <reaction evidence="4">
        <text>an aldehyde + NAD(+) + H2O = a carboxylate + NADH + 2 H(+)</text>
        <dbReference type="Rhea" id="RHEA:16185"/>
        <dbReference type="ChEBI" id="CHEBI:15377"/>
        <dbReference type="ChEBI" id="CHEBI:15378"/>
        <dbReference type="ChEBI" id="CHEBI:17478"/>
        <dbReference type="ChEBI" id="CHEBI:29067"/>
        <dbReference type="ChEBI" id="CHEBI:57540"/>
        <dbReference type="ChEBI" id="CHEBI:57945"/>
        <dbReference type="EC" id="1.2.1.3"/>
    </reaction>
</comment>
<evidence type="ECO:0000256" key="5">
    <source>
        <dbReference type="SAM" id="MobiDB-lite"/>
    </source>
</evidence>
<dbReference type="InterPro" id="IPR016161">
    <property type="entry name" value="Ald_DH/histidinol_DH"/>
</dbReference>
<dbReference type="InterPro" id="IPR016160">
    <property type="entry name" value="Ald_DH_CS_CYS"/>
</dbReference>
<protein>
    <recommendedName>
        <fullName evidence="3">aldehyde dehydrogenase (NAD(+))</fullName>
        <ecNumber evidence="3">1.2.1.3</ecNumber>
    </recommendedName>
</protein>
<name>A0ABP7X1M1_9ACTN</name>
<organism evidence="7 8">
    <name type="scientific">Actinomadura miaoliensis</name>
    <dbReference type="NCBI Taxonomy" id="430685"/>
    <lineage>
        <taxon>Bacteria</taxon>
        <taxon>Bacillati</taxon>
        <taxon>Actinomycetota</taxon>
        <taxon>Actinomycetes</taxon>
        <taxon>Streptosporangiales</taxon>
        <taxon>Thermomonosporaceae</taxon>
        <taxon>Actinomadura</taxon>
    </lineage>
</organism>
<dbReference type="EC" id="1.2.1.3" evidence="3"/>
<evidence type="ECO:0000313" key="8">
    <source>
        <dbReference type="Proteomes" id="UP001500683"/>
    </source>
</evidence>
<proteinExistence type="inferred from homology"/>
<dbReference type="PROSITE" id="PS00070">
    <property type="entry name" value="ALDEHYDE_DEHYDR_CYS"/>
    <property type="match status" value="1"/>
</dbReference>
<reference evidence="8" key="1">
    <citation type="journal article" date="2019" name="Int. J. Syst. Evol. Microbiol.">
        <title>The Global Catalogue of Microorganisms (GCM) 10K type strain sequencing project: providing services to taxonomists for standard genome sequencing and annotation.</title>
        <authorList>
            <consortium name="The Broad Institute Genomics Platform"/>
            <consortium name="The Broad Institute Genome Sequencing Center for Infectious Disease"/>
            <person name="Wu L."/>
            <person name="Ma J."/>
        </authorList>
    </citation>
    <scope>NUCLEOTIDE SEQUENCE [LARGE SCALE GENOMIC DNA]</scope>
    <source>
        <strain evidence="8">JCM 16702</strain>
    </source>
</reference>
<evidence type="ECO:0000256" key="2">
    <source>
        <dbReference type="ARBA" id="ARBA00023002"/>
    </source>
</evidence>
<dbReference type="Gene3D" id="3.40.309.10">
    <property type="entry name" value="Aldehyde Dehydrogenase, Chain A, domain 2"/>
    <property type="match status" value="1"/>
</dbReference>
<evidence type="ECO:0000256" key="3">
    <source>
        <dbReference type="ARBA" id="ARBA00024226"/>
    </source>
</evidence>
<accession>A0ABP7X1M1</accession>
<dbReference type="PANTHER" id="PTHR42804:SF1">
    <property type="entry name" value="ALDEHYDE DEHYDROGENASE-RELATED"/>
    <property type="match status" value="1"/>
</dbReference>
<feature type="region of interest" description="Disordered" evidence="5">
    <location>
        <begin position="168"/>
        <end position="253"/>
    </location>
</feature>
<feature type="compositionally biased region" description="Basic residues" evidence="5">
    <location>
        <begin position="177"/>
        <end position="198"/>
    </location>
</feature>